<sequence length="479" mass="53699">MEKPSSSAAASPYTIIVRRAAAIRRWVIMRKWNAIQPVVTELNHVAMRQKILQRAHEAQEAGTVRTTLSKEELALVPFWQQGDVSLETSEALVARCRLRKAPAVVEELQRWWSTAQRSVQSGVDAAASTVAREDYIRISRLLSKAMLPDFDADEAQRAAEEDWEDDSAGSPSLSRERFMDCIFELADVWTEHISEGEYVRFLSGLFERIAFAGPWTPSGSTWFWRHEKDVEYTDEPEPEPLPEATDEGSEVHRTRIEEQKTEGQTEEQRRIERPKSFRRMIPPEISVPEISVPEISVPEISVPEISVREIPVREPELLSLSRDDDAKIMAFFRAPDTAVFEGKSVALYTFEQLSQQPRLKLKNRAMDLRDLVGADRLPALTTTGSIEAVTRWIMDTQCALCRASGLGDLTPEMFGMPADYGAIEDGGLLHPTSKTMGRPRQPMQDLVQGNPSEAIAVYEAATAAAAATRARNQSSNIFG</sequence>
<feature type="compositionally biased region" description="Acidic residues" evidence="1">
    <location>
        <begin position="233"/>
        <end position="248"/>
    </location>
</feature>
<feature type="region of interest" description="Disordered" evidence="1">
    <location>
        <begin position="233"/>
        <end position="270"/>
    </location>
</feature>
<evidence type="ECO:0000256" key="1">
    <source>
        <dbReference type="SAM" id="MobiDB-lite"/>
    </source>
</evidence>
<proteinExistence type="predicted"/>
<name>A0A0M0JQX2_9EUKA</name>
<dbReference type="Proteomes" id="UP000037460">
    <property type="component" value="Unassembled WGS sequence"/>
</dbReference>
<reference evidence="3" key="1">
    <citation type="journal article" date="2015" name="PLoS Genet.">
        <title>Genome Sequence and Transcriptome Analyses of Chrysochromulina tobin: Metabolic Tools for Enhanced Algal Fitness in the Prominent Order Prymnesiales (Haptophyceae).</title>
        <authorList>
            <person name="Hovde B.T."/>
            <person name="Deodato C.R."/>
            <person name="Hunsperger H.M."/>
            <person name="Ryken S.A."/>
            <person name="Yost W."/>
            <person name="Jha R.K."/>
            <person name="Patterson J."/>
            <person name="Monnat R.J. Jr."/>
            <person name="Barlow S.B."/>
            <person name="Starkenburg S.R."/>
            <person name="Cattolico R.A."/>
        </authorList>
    </citation>
    <scope>NUCLEOTIDE SEQUENCE</scope>
    <source>
        <strain evidence="3">CCMP291</strain>
    </source>
</reference>
<accession>A0A0M0JQX2</accession>
<organism evidence="2 3">
    <name type="scientific">Chrysochromulina tobinii</name>
    <dbReference type="NCBI Taxonomy" id="1460289"/>
    <lineage>
        <taxon>Eukaryota</taxon>
        <taxon>Haptista</taxon>
        <taxon>Haptophyta</taxon>
        <taxon>Prymnesiophyceae</taxon>
        <taxon>Prymnesiales</taxon>
        <taxon>Chrysochromulinaceae</taxon>
        <taxon>Chrysochromulina</taxon>
    </lineage>
</organism>
<comment type="caution">
    <text evidence="2">The sequence shown here is derived from an EMBL/GenBank/DDBJ whole genome shotgun (WGS) entry which is preliminary data.</text>
</comment>
<feature type="compositionally biased region" description="Basic and acidic residues" evidence="1">
    <location>
        <begin position="249"/>
        <end position="270"/>
    </location>
</feature>
<dbReference type="OrthoDB" id="549564at2759"/>
<protein>
    <submittedName>
        <fullName evidence="2">Uncharacterized protein</fullName>
    </submittedName>
</protein>
<evidence type="ECO:0000313" key="3">
    <source>
        <dbReference type="Proteomes" id="UP000037460"/>
    </source>
</evidence>
<evidence type="ECO:0000313" key="2">
    <source>
        <dbReference type="EMBL" id="KOO28984.1"/>
    </source>
</evidence>
<gene>
    <name evidence="2" type="ORF">Ctob_007608</name>
</gene>
<keyword evidence="3" id="KW-1185">Reference proteome</keyword>
<dbReference type="AlphaFoldDB" id="A0A0M0JQX2"/>
<dbReference type="EMBL" id="JWZX01002481">
    <property type="protein sequence ID" value="KOO28984.1"/>
    <property type="molecule type" value="Genomic_DNA"/>
</dbReference>